<dbReference type="EMBL" id="CAKMRJ010003334">
    <property type="protein sequence ID" value="CAH1431218.1"/>
    <property type="molecule type" value="Genomic_DNA"/>
</dbReference>
<accession>A0AAU9NC26</accession>
<comment type="caution">
    <text evidence="2">The sequence shown here is derived from an EMBL/GenBank/DDBJ whole genome shotgun (WGS) entry which is preliminary data.</text>
</comment>
<keyword evidence="1" id="KW-0472">Membrane</keyword>
<comment type="subcellular location">
    <subcellularLocation>
        <location evidence="1">Cell membrane</location>
        <topology evidence="1">Lipid-anchor</topology>
    </subcellularLocation>
    <subcellularLocation>
        <location evidence="1">Membrane</location>
        <location evidence="1">Caveola</location>
    </subcellularLocation>
</comment>
<gene>
    <name evidence="2" type="ORF">LVIROSA_LOCUS17944</name>
</gene>
<comment type="similarity">
    <text evidence="1">Belongs to the band 7/mec-2 family. Flotillin subfamily.</text>
</comment>
<organism evidence="2 3">
    <name type="scientific">Lactuca virosa</name>
    <dbReference type="NCBI Taxonomy" id="75947"/>
    <lineage>
        <taxon>Eukaryota</taxon>
        <taxon>Viridiplantae</taxon>
        <taxon>Streptophyta</taxon>
        <taxon>Embryophyta</taxon>
        <taxon>Tracheophyta</taxon>
        <taxon>Spermatophyta</taxon>
        <taxon>Magnoliopsida</taxon>
        <taxon>eudicotyledons</taxon>
        <taxon>Gunneridae</taxon>
        <taxon>Pentapetalae</taxon>
        <taxon>asterids</taxon>
        <taxon>campanulids</taxon>
        <taxon>Asterales</taxon>
        <taxon>Asteraceae</taxon>
        <taxon>Cichorioideae</taxon>
        <taxon>Cichorieae</taxon>
        <taxon>Lactucinae</taxon>
        <taxon>Lactuca</taxon>
    </lineage>
</organism>
<dbReference type="AlphaFoldDB" id="A0AAU9NC26"/>
<keyword evidence="1" id="KW-1003">Cell membrane</keyword>
<evidence type="ECO:0000313" key="3">
    <source>
        <dbReference type="Proteomes" id="UP001157418"/>
    </source>
</evidence>
<evidence type="ECO:0000256" key="1">
    <source>
        <dbReference type="RuleBase" id="RU366054"/>
    </source>
</evidence>
<sequence>MEVKVFENQREAEVAEANAELAMKKAKWAKDSQVQEANWELYRKQKAAEAILYEKEKQAEAQKAMAEATLYSRQQVADDELYAKTEGGKGTCCSCSSSRYLHTHTFWCHGR</sequence>
<reference evidence="2 3" key="1">
    <citation type="submission" date="2022-01" db="EMBL/GenBank/DDBJ databases">
        <authorList>
            <person name="Xiong W."/>
            <person name="Schranz E."/>
        </authorList>
    </citation>
    <scope>NUCLEOTIDE SEQUENCE [LARGE SCALE GENOMIC DNA]</scope>
</reference>
<evidence type="ECO:0000313" key="2">
    <source>
        <dbReference type="EMBL" id="CAH1431218.1"/>
    </source>
</evidence>
<dbReference type="GO" id="GO:0005901">
    <property type="term" value="C:caveola"/>
    <property type="evidence" value="ECO:0007669"/>
    <property type="project" value="UniProtKB-SubCell"/>
</dbReference>
<proteinExistence type="inferred from homology"/>
<dbReference type="PANTHER" id="PTHR13806">
    <property type="entry name" value="FLOTILLIN-RELATED"/>
    <property type="match status" value="1"/>
</dbReference>
<dbReference type="PANTHER" id="PTHR13806:SF31">
    <property type="entry name" value="FLOTILLIN-LIKE PROTEIN 1-RELATED"/>
    <property type="match status" value="1"/>
</dbReference>
<name>A0AAU9NC26_9ASTR</name>
<protein>
    <recommendedName>
        <fullName evidence="1">Flotillin-like</fullName>
    </recommendedName>
</protein>
<dbReference type="InterPro" id="IPR027705">
    <property type="entry name" value="Flotillin_fam"/>
</dbReference>
<keyword evidence="3" id="KW-1185">Reference proteome</keyword>
<dbReference type="Proteomes" id="UP001157418">
    <property type="component" value="Unassembled WGS sequence"/>
</dbReference>